<evidence type="ECO:0000313" key="1">
    <source>
        <dbReference type="EMBL" id="KAJ7427217.1"/>
    </source>
</evidence>
<protein>
    <submittedName>
        <fullName evidence="1">Integral membrane protein dgcr2 idd</fullName>
    </submittedName>
</protein>
<dbReference type="Proteomes" id="UP001145742">
    <property type="component" value="Unassembled WGS sequence"/>
</dbReference>
<gene>
    <name evidence="1" type="ORF">WISP_08812</name>
</gene>
<accession>A0ABQ9DXP8</accession>
<reference evidence="1" key="1">
    <citation type="submission" date="2019-10" db="EMBL/GenBank/DDBJ databases">
        <authorList>
            <person name="Soares A.E.R."/>
            <person name="Aleixo A."/>
            <person name="Schneider P."/>
            <person name="Miyaki C.Y."/>
            <person name="Schneider M.P."/>
            <person name="Mello C."/>
            <person name="Vasconcelos A.T.R."/>
        </authorList>
    </citation>
    <scope>NUCLEOTIDE SEQUENCE</scope>
    <source>
        <tissue evidence="1">Muscle</tissue>
    </source>
</reference>
<sequence length="89" mass="9568">MTPLCAQPVALQGVVVAKVQDQALGLAKPHPIGISPSIQPVQVPLQSPSTLYRIDTSSQFGVVCKFADGGHDLLIQIIKKDIDQDWAQH</sequence>
<evidence type="ECO:0000313" key="2">
    <source>
        <dbReference type="Proteomes" id="UP001145742"/>
    </source>
</evidence>
<comment type="caution">
    <text evidence="1">The sequence shown here is derived from an EMBL/GenBank/DDBJ whole genome shotgun (WGS) entry which is preliminary data.</text>
</comment>
<keyword evidence="2" id="KW-1185">Reference proteome</keyword>
<proteinExistence type="predicted"/>
<name>A0ABQ9DXP8_9PASS</name>
<organism evidence="1 2">
    <name type="scientific">Willisornis vidua</name>
    <name type="common">Xingu scale-backed antbird</name>
    <dbReference type="NCBI Taxonomy" id="1566151"/>
    <lineage>
        <taxon>Eukaryota</taxon>
        <taxon>Metazoa</taxon>
        <taxon>Chordata</taxon>
        <taxon>Craniata</taxon>
        <taxon>Vertebrata</taxon>
        <taxon>Euteleostomi</taxon>
        <taxon>Archelosauria</taxon>
        <taxon>Archosauria</taxon>
        <taxon>Dinosauria</taxon>
        <taxon>Saurischia</taxon>
        <taxon>Theropoda</taxon>
        <taxon>Coelurosauria</taxon>
        <taxon>Aves</taxon>
        <taxon>Neognathae</taxon>
        <taxon>Neoaves</taxon>
        <taxon>Telluraves</taxon>
        <taxon>Australaves</taxon>
        <taxon>Passeriformes</taxon>
        <taxon>Thamnophilidae</taxon>
        <taxon>Willisornis</taxon>
    </lineage>
</organism>
<dbReference type="EMBL" id="WHWB01032014">
    <property type="protein sequence ID" value="KAJ7427217.1"/>
    <property type="molecule type" value="Genomic_DNA"/>
</dbReference>